<evidence type="ECO:0000313" key="4">
    <source>
        <dbReference type="Proteomes" id="UP000694888"/>
    </source>
</evidence>
<evidence type="ECO:0000256" key="1">
    <source>
        <dbReference type="SAM" id="SignalP"/>
    </source>
</evidence>
<evidence type="ECO:0000259" key="3">
    <source>
        <dbReference type="PROSITE" id="PS50948"/>
    </source>
</evidence>
<keyword evidence="1" id="KW-0732">Signal</keyword>
<feature type="chain" id="PRO_5045310183" evidence="1">
    <location>
        <begin position="30"/>
        <end position="244"/>
    </location>
</feature>
<dbReference type="GeneID" id="106011415"/>
<dbReference type="CDD" id="cd00037">
    <property type="entry name" value="CLECT"/>
    <property type="match status" value="1"/>
</dbReference>
<dbReference type="Proteomes" id="UP000694888">
    <property type="component" value="Unplaced"/>
</dbReference>
<dbReference type="InterPro" id="IPR016186">
    <property type="entry name" value="C-type_lectin-like/link_sf"/>
</dbReference>
<dbReference type="SUPFAM" id="SSF57414">
    <property type="entry name" value="Hairpin loop containing domain-like"/>
    <property type="match status" value="1"/>
</dbReference>
<dbReference type="PANTHER" id="PTHR22803">
    <property type="entry name" value="MANNOSE, PHOSPHOLIPASE, LECTIN RECEPTOR RELATED"/>
    <property type="match status" value="1"/>
</dbReference>
<dbReference type="InterPro" id="IPR050111">
    <property type="entry name" value="C-type_lectin/snaclec_domain"/>
</dbReference>
<gene>
    <name evidence="5" type="primary">LOC106011415</name>
</gene>
<dbReference type="InterPro" id="IPR016187">
    <property type="entry name" value="CTDL_fold"/>
</dbReference>
<name>A0ABM0ZXB8_APLCA</name>
<dbReference type="Pfam" id="PF00059">
    <property type="entry name" value="Lectin_C"/>
    <property type="match status" value="1"/>
</dbReference>
<protein>
    <submittedName>
        <fullName evidence="5">Uncharacterized protein LOC106011415</fullName>
    </submittedName>
</protein>
<organism evidence="4 5">
    <name type="scientific">Aplysia californica</name>
    <name type="common">California sea hare</name>
    <dbReference type="NCBI Taxonomy" id="6500"/>
    <lineage>
        <taxon>Eukaryota</taxon>
        <taxon>Metazoa</taxon>
        <taxon>Spiralia</taxon>
        <taxon>Lophotrochozoa</taxon>
        <taxon>Mollusca</taxon>
        <taxon>Gastropoda</taxon>
        <taxon>Heterobranchia</taxon>
        <taxon>Euthyneura</taxon>
        <taxon>Tectipleura</taxon>
        <taxon>Aplysiida</taxon>
        <taxon>Aplysioidea</taxon>
        <taxon>Aplysiidae</taxon>
        <taxon>Aplysia</taxon>
    </lineage>
</organism>
<dbReference type="InterPro" id="IPR003609">
    <property type="entry name" value="Pan_app"/>
</dbReference>
<dbReference type="SUPFAM" id="SSF56436">
    <property type="entry name" value="C-type lectin-like"/>
    <property type="match status" value="1"/>
</dbReference>
<feature type="domain" description="C-type lectin" evidence="2">
    <location>
        <begin position="125"/>
        <end position="242"/>
    </location>
</feature>
<feature type="signal peptide" evidence="1">
    <location>
        <begin position="1"/>
        <end position="29"/>
    </location>
</feature>
<dbReference type="InterPro" id="IPR001304">
    <property type="entry name" value="C-type_lectin-like"/>
</dbReference>
<dbReference type="RefSeq" id="XP_012936432.1">
    <property type="nucleotide sequence ID" value="XM_013080978.2"/>
</dbReference>
<dbReference type="Gene3D" id="3.10.100.10">
    <property type="entry name" value="Mannose-Binding Protein A, subunit A"/>
    <property type="match status" value="1"/>
</dbReference>
<dbReference type="PROSITE" id="PS50948">
    <property type="entry name" value="PAN"/>
    <property type="match status" value="1"/>
</dbReference>
<evidence type="ECO:0000259" key="2">
    <source>
        <dbReference type="PROSITE" id="PS50041"/>
    </source>
</evidence>
<dbReference type="PROSITE" id="PS50041">
    <property type="entry name" value="C_TYPE_LECTIN_2"/>
    <property type="match status" value="1"/>
</dbReference>
<reference evidence="5" key="1">
    <citation type="submission" date="2025-08" db="UniProtKB">
        <authorList>
            <consortium name="RefSeq"/>
        </authorList>
    </citation>
    <scope>IDENTIFICATION</scope>
</reference>
<sequence length="244" mass="26819">MAAARSVTAVLLCFLTDLLLGLLISSSTGATNIKTFYQVTSSSQNGVQLTGRQLTRRSVLECANLCLSPLNSPCSGFAFVKTSSLCKLGEMDYGSPVTHPLDHSVYGASIVCDASSGFEVRTHGSAAACLWISTTALSFENAENTCVGFGGHLMTTRSPDKFSILQEIVKDLNENTWFGLSTSAFPDFRWVDDLSKPTQNISEYIFDTNQPDFDWDHCVEMFPWSLKANNYNCSVPRKFVCERK</sequence>
<dbReference type="SMART" id="SM00034">
    <property type="entry name" value="CLECT"/>
    <property type="match status" value="1"/>
</dbReference>
<keyword evidence="4" id="KW-1185">Reference proteome</keyword>
<accession>A0ABM0ZXB8</accession>
<proteinExistence type="predicted"/>
<feature type="domain" description="Apple" evidence="3">
    <location>
        <begin position="30"/>
        <end position="112"/>
    </location>
</feature>
<evidence type="ECO:0000313" key="5">
    <source>
        <dbReference type="RefSeq" id="XP_012936432.1"/>
    </source>
</evidence>